<evidence type="ECO:0000313" key="1">
    <source>
        <dbReference type="EMBL" id="RDK85253.1"/>
    </source>
</evidence>
<dbReference type="Proteomes" id="UP000255317">
    <property type="component" value="Unassembled WGS sequence"/>
</dbReference>
<dbReference type="SUPFAM" id="SSF52091">
    <property type="entry name" value="SpoIIaa-like"/>
    <property type="match status" value="1"/>
</dbReference>
<comment type="caution">
    <text evidence="1">The sequence shown here is derived from an EMBL/GenBank/DDBJ whole genome shotgun (WGS) entry which is preliminary data.</text>
</comment>
<accession>A0A370QA62</accession>
<proteinExistence type="predicted"/>
<keyword evidence="2" id="KW-1185">Reference proteome</keyword>
<evidence type="ECO:0008006" key="3">
    <source>
        <dbReference type="Google" id="ProtNLM"/>
    </source>
</evidence>
<dbReference type="EMBL" id="QRAO01000003">
    <property type="protein sequence ID" value="RDK85253.1"/>
    <property type="molecule type" value="Genomic_DNA"/>
</dbReference>
<organism evidence="1 2">
    <name type="scientific">Marinirhabdus gelatinilytica</name>
    <dbReference type="NCBI Taxonomy" id="1703343"/>
    <lineage>
        <taxon>Bacteria</taxon>
        <taxon>Pseudomonadati</taxon>
        <taxon>Bacteroidota</taxon>
        <taxon>Flavobacteriia</taxon>
        <taxon>Flavobacteriales</taxon>
        <taxon>Flavobacteriaceae</taxon>
    </lineage>
</organism>
<sequence>MQLHPICSCIFYFYYYIYSEPKNLIVKIEDSPYIKNCIIKISEPFGDFFIFENFVVSEIAEGVHYNWNKAKIIVTKVHEYFGSKNLELNYISNRINSYSVSAQEWESFYRENKVKINRYAIVVTSEIGEMNTVVEKHFFKNRLKKFNSLAKAIHWVQK</sequence>
<gene>
    <name evidence="1" type="ORF">C8D94_10371</name>
</gene>
<reference evidence="1 2" key="1">
    <citation type="submission" date="2018-07" db="EMBL/GenBank/DDBJ databases">
        <title>Genomic Encyclopedia of Type Strains, Phase IV (KMG-IV): sequencing the most valuable type-strain genomes for metagenomic binning, comparative biology and taxonomic classification.</title>
        <authorList>
            <person name="Goeker M."/>
        </authorList>
    </citation>
    <scope>NUCLEOTIDE SEQUENCE [LARGE SCALE GENOMIC DNA]</scope>
    <source>
        <strain evidence="1 2">DSM 101478</strain>
    </source>
</reference>
<protein>
    <recommendedName>
        <fullName evidence="3">SpoIIAA-like protein</fullName>
    </recommendedName>
</protein>
<evidence type="ECO:0000313" key="2">
    <source>
        <dbReference type="Proteomes" id="UP000255317"/>
    </source>
</evidence>
<dbReference type="AlphaFoldDB" id="A0A370QA62"/>
<dbReference type="InterPro" id="IPR036513">
    <property type="entry name" value="STAS_dom_sf"/>
</dbReference>
<name>A0A370QA62_9FLAO</name>